<dbReference type="Proteomes" id="UP001219518">
    <property type="component" value="Unassembled WGS sequence"/>
</dbReference>
<feature type="non-terminal residue" evidence="1">
    <location>
        <position position="274"/>
    </location>
</feature>
<sequence>VVIQEDATKCIRGVQYDPASNQMVGFVQSLDNRGLPEILAFPATTEAAIRSYFDTKERSEYVYCILAKPLMESASAFVLCCYGTNNKFKADQTKARWQYQLECAAAHNIMIRVFSSDGDSRCLSAMRERMFQACGNPLAWHFWFRAELDLTVVCVQDPTHVATKLRNLLLRNKILCVGKYFISVNHIQFMMDNTSQDQHKLREEDINPKDRMNFKSAEKLFSERVSTLLALKTDDADATCVFLEMANGATEAFFDRKLQPLQRITMRLLSLVME</sequence>
<organism evidence="1 2">
    <name type="scientific">Frankliniella fusca</name>
    <dbReference type="NCBI Taxonomy" id="407009"/>
    <lineage>
        <taxon>Eukaryota</taxon>
        <taxon>Metazoa</taxon>
        <taxon>Ecdysozoa</taxon>
        <taxon>Arthropoda</taxon>
        <taxon>Hexapoda</taxon>
        <taxon>Insecta</taxon>
        <taxon>Pterygota</taxon>
        <taxon>Neoptera</taxon>
        <taxon>Paraneoptera</taxon>
        <taxon>Thysanoptera</taxon>
        <taxon>Terebrantia</taxon>
        <taxon>Thripoidea</taxon>
        <taxon>Thripidae</taxon>
        <taxon>Frankliniella</taxon>
    </lineage>
</organism>
<gene>
    <name evidence="1" type="ORF">KUF71_003660</name>
</gene>
<name>A0AAE1HYC9_9NEOP</name>
<reference evidence="1" key="2">
    <citation type="journal article" date="2023" name="BMC Genomics">
        <title>Pest status, molecular evolution, and epigenetic factors derived from the genome assembly of Frankliniella fusca, a thysanopteran phytovirus vector.</title>
        <authorList>
            <person name="Catto M.A."/>
            <person name="Labadie P.E."/>
            <person name="Jacobson A.L."/>
            <person name="Kennedy G.G."/>
            <person name="Srinivasan R."/>
            <person name="Hunt B.G."/>
        </authorList>
    </citation>
    <scope>NUCLEOTIDE SEQUENCE</scope>
    <source>
        <strain evidence="1">PL_HMW_Pooled</strain>
    </source>
</reference>
<keyword evidence="2" id="KW-1185">Reference proteome</keyword>
<protein>
    <submittedName>
        <fullName evidence="1">1-phosphatidylinositol 4,5-bisphosphate phosphodiesterase delta-1</fullName>
    </submittedName>
</protein>
<reference evidence="1" key="1">
    <citation type="submission" date="2021-07" db="EMBL/GenBank/DDBJ databases">
        <authorList>
            <person name="Catto M.A."/>
            <person name="Jacobson A."/>
            <person name="Kennedy G."/>
            <person name="Labadie P."/>
            <person name="Hunt B.G."/>
            <person name="Srinivasan R."/>
        </authorList>
    </citation>
    <scope>NUCLEOTIDE SEQUENCE</scope>
    <source>
        <strain evidence="1">PL_HMW_Pooled</strain>
        <tissue evidence="1">Head</tissue>
    </source>
</reference>
<accession>A0AAE1HYC9</accession>
<dbReference type="EMBL" id="JAHWGI010001401">
    <property type="protein sequence ID" value="KAK3929653.1"/>
    <property type="molecule type" value="Genomic_DNA"/>
</dbReference>
<evidence type="ECO:0000313" key="2">
    <source>
        <dbReference type="Proteomes" id="UP001219518"/>
    </source>
</evidence>
<dbReference type="AlphaFoldDB" id="A0AAE1HYC9"/>
<evidence type="ECO:0000313" key="1">
    <source>
        <dbReference type="EMBL" id="KAK3929653.1"/>
    </source>
</evidence>
<comment type="caution">
    <text evidence="1">The sequence shown here is derived from an EMBL/GenBank/DDBJ whole genome shotgun (WGS) entry which is preliminary data.</text>
</comment>
<proteinExistence type="predicted"/>